<feature type="compositionally biased region" description="Basic and acidic residues" evidence="1">
    <location>
        <begin position="319"/>
        <end position="330"/>
    </location>
</feature>
<dbReference type="Proteomes" id="UP001172155">
    <property type="component" value="Unassembled WGS sequence"/>
</dbReference>
<keyword evidence="4" id="KW-1185">Reference proteome</keyword>
<dbReference type="EMBL" id="JAUKUD010000001">
    <property type="protein sequence ID" value="KAK0754961.1"/>
    <property type="molecule type" value="Genomic_DNA"/>
</dbReference>
<feature type="transmembrane region" description="Helical" evidence="2">
    <location>
        <begin position="25"/>
        <end position="48"/>
    </location>
</feature>
<feature type="region of interest" description="Disordered" evidence="1">
    <location>
        <begin position="293"/>
        <end position="391"/>
    </location>
</feature>
<comment type="caution">
    <text evidence="3">The sequence shown here is derived from an EMBL/GenBank/DDBJ whole genome shotgun (WGS) entry which is preliminary data.</text>
</comment>
<feature type="compositionally biased region" description="Low complexity" evidence="1">
    <location>
        <begin position="204"/>
        <end position="220"/>
    </location>
</feature>
<dbReference type="AlphaFoldDB" id="A0AA40FC27"/>
<keyword evidence="2" id="KW-0812">Transmembrane</keyword>
<feature type="compositionally biased region" description="Low complexity" evidence="1">
    <location>
        <begin position="140"/>
        <end position="161"/>
    </location>
</feature>
<keyword evidence="2" id="KW-0472">Membrane</keyword>
<protein>
    <submittedName>
        <fullName evidence="3">Uncharacterized protein</fullName>
    </submittedName>
</protein>
<feature type="compositionally biased region" description="Polar residues" evidence="1">
    <location>
        <begin position="221"/>
        <end position="240"/>
    </location>
</feature>
<sequence>MAPVRISIVQRDTTSPDPPKLDTGVIIGIACGIGALFLGSFVLFFIYWRRTRQCELEDTFEPHDLEENPFAASSPPAFTLDYKQSDEKHATASYPVSPSLLRTDTRRLSPVGGLVSAMPIHPAYIPRTVIRGSTPQLSRTLTPTTEEPENLTPRSQTALLPAAPPPARARSKSRPADAVVQAYLYAAEGERVPSSLFRHATAASSRDSSPVPPRSNSSQSTTTRALPLRTTSLARPQLQITTTRTRPPRSPPRLNLEMGLERRPIALRDPPPPPPPQAGRSITKPLAVLPLEMQQQQPPAPPPQQSYYYPEPVEDEPPSEDHRAFRDRADMVIAAVEAPGAGRRQYHHHHRRESSSTSRRIGDWIANSSRGQQQQQQPPPPPSAGDGRLWS</sequence>
<organism evidence="3 4">
    <name type="scientific">Schizothecium vesticola</name>
    <dbReference type="NCBI Taxonomy" id="314040"/>
    <lineage>
        <taxon>Eukaryota</taxon>
        <taxon>Fungi</taxon>
        <taxon>Dikarya</taxon>
        <taxon>Ascomycota</taxon>
        <taxon>Pezizomycotina</taxon>
        <taxon>Sordariomycetes</taxon>
        <taxon>Sordariomycetidae</taxon>
        <taxon>Sordariales</taxon>
        <taxon>Schizotheciaceae</taxon>
        <taxon>Schizothecium</taxon>
    </lineage>
</organism>
<reference evidence="3" key="1">
    <citation type="submission" date="2023-06" db="EMBL/GenBank/DDBJ databases">
        <title>Genome-scale phylogeny and comparative genomics of the fungal order Sordariales.</title>
        <authorList>
            <consortium name="Lawrence Berkeley National Laboratory"/>
            <person name="Hensen N."/>
            <person name="Bonometti L."/>
            <person name="Westerberg I."/>
            <person name="Brannstrom I.O."/>
            <person name="Guillou S."/>
            <person name="Cros-Aarteil S."/>
            <person name="Calhoun S."/>
            <person name="Haridas S."/>
            <person name="Kuo A."/>
            <person name="Mondo S."/>
            <person name="Pangilinan J."/>
            <person name="Riley R."/>
            <person name="LaButti K."/>
            <person name="Andreopoulos B."/>
            <person name="Lipzen A."/>
            <person name="Chen C."/>
            <person name="Yanf M."/>
            <person name="Daum C."/>
            <person name="Ng V."/>
            <person name="Clum A."/>
            <person name="Steindorff A."/>
            <person name="Ohm R."/>
            <person name="Martin F."/>
            <person name="Silar P."/>
            <person name="Natvig D."/>
            <person name="Lalanne C."/>
            <person name="Gautier V."/>
            <person name="Ament-velasquez S.L."/>
            <person name="Kruys A."/>
            <person name="Hutchinson M.I."/>
            <person name="Powell A.J."/>
            <person name="Barry K."/>
            <person name="Miller A.N."/>
            <person name="Grigoriev I.V."/>
            <person name="Debuchy R."/>
            <person name="Gladieux P."/>
            <person name="Thoren M.H."/>
            <person name="Johannesson H."/>
        </authorList>
    </citation>
    <scope>NUCLEOTIDE SEQUENCE</scope>
    <source>
        <strain evidence="3">SMH3187-1</strain>
    </source>
</reference>
<accession>A0AA40FC27</accession>
<keyword evidence="2" id="KW-1133">Transmembrane helix</keyword>
<evidence type="ECO:0000256" key="1">
    <source>
        <dbReference type="SAM" id="MobiDB-lite"/>
    </source>
</evidence>
<feature type="region of interest" description="Disordered" evidence="1">
    <location>
        <begin position="199"/>
        <end position="255"/>
    </location>
</feature>
<proteinExistence type="predicted"/>
<gene>
    <name evidence="3" type="ORF">B0T18DRAFT_425259</name>
</gene>
<evidence type="ECO:0000313" key="3">
    <source>
        <dbReference type="EMBL" id="KAK0754961.1"/>
    </source>
</evidence>
<name>A0AA40FC27_9PEZI</name>
<feature type="region of interest" description="Disordered" evidence="1">
    <location>
        <begin position="134"/>
        <end position="176"/>
    </location>
</feature>
<evidence type="ECO:0000256" key="2">
    <source>
        <dbReference type="SAM" id="Phobius"/>
    </source>
</evidence>
<evidence type="ECO:0000313" key="4">
    <source>
        <dbReference type="Proteomes" id="UP001172155"/>
    </source>
</evidence>